<protein>
    <submittedName>
        <fullName evidence="2">Uncharacterized protein</fullName>
    </submittedName>
</protein>
<keyword evidence="3" id="KW-1185">Reference proteome</keyword>
<accession>A0AAN6PV70</accession>
<dbReference type="Proteomes" id="UP001305647">
    <property type="component" value="Unassembled WGS sequence"/>
</dbReference>
<sequence>MKILGFAALTGAAFFHSAIAACCRSNTCLRDIALGGGDALAECSDNLAVTVAPPAVTETETVIAVQTVETAMFTETITETASTDILLFTETTAITMTTQTDIIYATITAAVTTTSASTAAGATSTQTIYQAIMTVRDVASGEVPSHLTAACADWNKYLKACQCAGAVPTTVTLLASTETITVTASDAITTTLSTISSTQTDTLTVTDTTSQTETETVAVTDLATATETITVSQTTTVLATSTPTTVVPLQCKPVGTGSSAFWVASQPFPDGSTRYMNALASAFIAWQTTSNPGVPTSMHWTLDSDGFLMLRTPRASGASAPYVEAPATAGATLRVWIRPKGEVDAGVTAGNWAKIKGCVNAANNQVTLSAQGRHSILSCGNAFYMSTGDGKDVRSDCVRITASAGELS</sequence>
<feature type="signal peptide" evidence="1">
    <location>
        <begin position="1"/>
        <end position="20"/>
    </location>
</feature>
<dbReference type="EMBL" id="MU863659">
    <property type="protein sequence ID" value="KAK4098373.1"/>
    <property type="molecule type" value="Genomic_DNA"/>
</dbReference>
<reference evidence="2" key="2">
    <citation type="submission" date="2023-05" db="EMBL/GenBank/DDBJ databases">
        <authorList>
            <consortium name="Lawrence Berkeley National Laboratory"/>
            <person name="Steindorff A."/>
            <person name="Hensen N."/>
            <person name="Bonometti L."/>
            <person name="Westerberg I."/>
            <person name="Brannstrom I.O."/>
            <person name="Guillou S."/>
            <person name="Cros-Aarteil S."/>
            <person name="Calhoun S."/>
            <person name="Haridas S."/>
            <person name="Kuo A."/>
            <person name="Mondo S."/>
            <person name="Pangilinan J."/>
            <person name="Riley R."/>
            <person name="Labutti K."/>
            <person name="Andreopoulos B."/>
            <person name="Lipzen A."/>
            <person name="Chen C."/>
            <person name="Yanf M."/>
            <person name="Daum C."/>
            <person name="Ng V."/>
            <person name="Clum A."/>
            <person name="Ohm R."/>
            <person name="Martin F."/>
            <person name="Silar P."/>
            <person name="Natvig D."/>
            <person name="Lalanne C."/>
            <person name="Gautier V."/>
            <person name="Ament-Velasquez S.L."/>
            <person name="Kruys A."/>
            <person name="Hutchinson M.I."/>
            <person name="Powell A.J."/>
            <person name="Barry K."/>
            <person name="Miller A.N."/>
            <person name="Grigoriev I.V."/>
            <person name="Debuchy R."/>
            <person name="Gladieux P."/>
            <person name="Thoren M.H."/>
            <person name="Johannesson H."/>
        </authorList>
    </citation>
    <scope>NUCLEOTIDE SEQUENCE</scope>
    <source>
        <strain evidence="2">CBS 757.83</strain>
    </source>
</reference>
<comment type="caution">
    <text evidence="2">The sequence shown here is derived from an EMBL/GenBank/DDBJ whole genome shotgun (WGS) entry which is preliminary data.</text>
</comment>
<reference evidence="2" key="1">
    <citation type="journal article" date="2023" name="Mol. Phylogenet. Evol.">
        <title>Genome-scale phylogeny and comparative genomics of the fungal order Sordariales.</title>
        <authorList>
            <person name="Hensen N."/>
            <person name="Bonometti L."/>
            <person name="Westerberg I."/>
            <person name="Brannstrom I.O."/>
            <person name="Guillou S."/>
            <person name="Cros-Aarteil S."/>
            <person name="Calhoun S."/>
            <person name="Haridas S."/>
            <person name="Kuo A."/>
            <person name="Mondo S."/>
            <person name="Pangilinan J."/>
            <person name="Riley R."/>
            <person name="LaButti K."/>
            <person name="Andreopoulos B."/>
            <person name="Lipzen A."/>
            <person name="Chen C."/>
            <person name="Yan M."/>
            <person name="Daum C."/>
            <person name="Ng V."/>
            <person name="Clum A."/>
            <person name="Steindorff A."/>
            <person name="Ohm R.A."/>
            <person name="Martin F."/>
            <person name="Silar P."/>
            <person name="Natvig D.O."/>
            <person name="Lalanne C."/>
            <person name="Gautier V."/>
            <person name="Ament-Velasquez S.L."/>
            <person name="Kruys A."/>
            <person name="Hutchinson M.I."/>
            <person name="Powell A.J."/>
            <person name="Barry K."/>
            <person name="Miller A.N."/>
            <person name="Grigoriev I.V."/>
            <person name="Debuchy R."/>
            <person name="Gladieux P."/>
            <person name="Hiltunen Thoren M."/>
            <person name="Johannesson H."/>
        </authorList>
    </citation>
    <scope>NUCLEOTIDE SEQUENCE</scope>
    <source>
        <strain evidence="2">CBS 757.83</strain>
    </source>
</reference>
<evidence type="ECO:0000313" key="2">
    <source>
        <dbReference type="EMBL" id="KAK4098373.1"/>
    </source>
</evidence>
<name>A0AAN6PV70_9PEZI</name>
<keyword evidence="1" id="KW-0732">Signal</keyword>
<organism evidence="2 3">
    <name type="scientific">Parathielavia hyrcaniae</name>
    <dbReference type="NCBI Taxonomy" id="113614"/>
    <lineage>
        <taxon>Eukaryota</taxon>
        <taxon>Fungi</taxon>
        <taxon>Dikarya</taxon>
        <taxon>Ascomycota</taxon>
        <taxon>Pezizomycotina</taxon>
        <taxon>Sordariomycetes</taxon>
        <taxon>Sordariomycetidae</taxon>
        <taxon>Sordariales</taxon>
        <taxon>Chaetomiaceae</taxon>
        <taxon>Parathielavia</taxon>
    </lineage>
</organism>
<dbReference type="AlphaFoldDB" id="A0AAN6PV70"/>
<evidence type="ECO:0000256" key="1">
    <source>
        <dbReference type="SAM" id="SignalP"/>
    </source>
</evidence>
<gene>
    <name evidence="2" type="ORF">N658DRAFT_526282</name>
</gene>
<dbReference type="PROSITE" id="PS51257">
    <property type="entry name" value="PROKAR_LIPOPROTEIN"/>
    <property type="match status" value="1"/>
</dbReference>
<evidence type="ECO:0000313" key="3">
    <source>
        <dbReference type="Proteomes" id="UP001305647"/>
    </source>
</evidence>
<proteinExistence type="predicted"/>
<feature type="chain" id="PRO_5042920873" evidence="1">
    <location>
        <begin position="21"/>
        <end position="408"/>
    </location>
</feature>